<feature type="domain" description="MAGE" evidence="3">
    <location>
        <begin position="1"/>
        <end position="218"/>
    </location>
</feature>
<dbReference type="STRING" id="703135.A0A2A9NN63"/>
<feature type="compositionally biased region" description="Basic and acidic residues" evidence="1">
    <location>
        <begin position="243"/>
        <end position="270"/>
    </location>
</feature>
<sequence>MELIELPTRANISQDPDGPGDELDVACRTAGVRRKVTTAGSKTYMLRSTLDPQLLEIAARTDERILEIEAGEAPSDDDSDDDDLLEGGYTPRFYGSIISWTHGEQPGAIGILYVILALILVHGRVIRDMDLRMNLRRLRLPTGGEVTFSALSTHKTLTIDQYLSSLMRQNYIDREQIGEGKSKGIKRGRVATQAPQDDEEGAAYQWRWGPRAYCEIGEKAVAKFIAEFMFDDRDADADEEAERPESSRRARDKEQRNVESKVSKMLDGIEKAAGGNLTGLR</sequence>
<keyword evidence="2" id="KW-1133">Transmembrane helix</keyword>
<dbReference type="GO" id="GO:0005634">
    <property type="term" value="C:nucleus"/>
    <property type="evidence" value="ECO:0007669"/>
    <property type="project" value="TreeGrafter"/>
</dbReference>
<keyword evidence="2" id="KW-0472">Membrane</keyword>
<dbReference type="OrthoDB" id="205198at2759"/>
<feature type="region of interest" description="Disordered" evidence="1">
    <location>
        <begin position="1"/>
        <end position="21"/>
    </location>
</feature>
<dbReference type="Proteomes" id="UP000242287">
    <property type="component" value="Unassembled WGS sequence"/>
</dbReference>
<name>A0A2A9NN63_9AGAR</name>
<dbReference type="GO" id="GO:0006281">
    <property type="term" value="P:DNA repair"/>
    <property type="evidence" value="ECO:0007669"/>
    <property type="project" value="TreeGrafter"/>
</dbReference>
<dbReference type="Pfam" id="PF01454">
    <property type="entry name" value="MAGE"/>
    <property type="match status" value="1"/>
</dbReference>
<dbReference type="PANTHER" id="PTHR11736">
    <property type="entry name" value="MELANOMA-ASSOCIATED ANTIGEN MAGE ANTIGEN"/>
    <property type="match status" value="1"/>
</dbReference>
<dbReference type="PANTHER" id="PTHR11736:SF14">
    <property type="entry name" value="NSE3 HOMOLOG, SMC5-SMC6 COMPLEX COMPONENT"/>
    <property type="match status" value="1"/>
</dbReference>
<evidence type="ECO:0000313" key="5">
    <source>
        <dbReference type="Proteomes" id="UP000242287"/>
    </source>
</evidence>
<evidence type="ECO:0000259" key="3">
    <source>
        <dbReference type="Pfam" id="PF01454"/>
    </source>
</evidence>
<protein>
    <recommendedName>
        <fullName evidence="3">MAGE domain-containing protein</fullName>
    </recommendedName>
</protein>
<evidence type="ECO:0000256" key="1">
    <source>
        <dbReference type="SAM" id="MobiDB-lite"/>
    </source>
</evidence>
<feature type="transmembrane region" description="Helical" evidence="2">
    <location>
        <begin position="108"/>
        <end position="126"/>
    </location>
</feature>
<dbReference type="Gene3D" id="1.10.10.1210">
    <property type="entry name" value="MAGE homology domain, winged helix WH2 motif"/>
    <property type="match status" value="1"/>
</dbReference>
<dbReference type="InterPro" id="IPR041899">
    <property type="entry name" value="MAGE_WH2"/>
</dbReference>
<dbReference type="InterPro" id="IPR037445">
    <property type="entry name" value="MAGE"/>
</dbReference>
<feature type="region of interest" description="Disordered" evidence="1">
    <location>
        <begin position="235"/>
        <end position="281"/>
    </location>
</feature>
<keyword evidence="5" id="KW-1185">Reference proteome</keyword>
<dbReference type="EMBL" id="KZ302037">
    <property type="protein sequence ID" value="PFH49186.1"/>
    <property type="molecule type" value="Genomic_DNA"/>
</dbReference>
<keyword evidence="2" id="KW-0812">Transmembrane</keyword>
<organism evidence="4 5">
    <name type="scientific">Amanita thiersii Skay4041</name>
    <dbReference type="NCBI Taxonomy" id="703135"/>
    <lineage>
        <taxon>Eukaryota</taxon>
        <taxon>Fungi</taxon>
        <taxon>Dikarya</taxon>
        <taxon>Basidiomycota</taxon>
        <taxon>Agaricomycotina</taxon>
        <taxon>Agaricomycetes</taxon>
        <taxon>Agaricomycetidae</taxon>
        <taxon>Agaricales</taxon>
        <taxon>Pluteineae</taxon>
        <taxon>Amanitaceae</taxon>
        <taxon>Amanita</taxon>
    </lineage>
</organism>
<dbReference type="InterPro" id="IPR002190">
    <property type="entry name" value="MHD_dom"/>
</dbReference>
<accession>A0A2A9NN63</accession>
<gene>
    <name evidence="4" type="ORF">AMATHDRAFT_5156</name>
</gene>
<evidence type="ECO:0000256" key="2">
    <source>
        <dbReference type="SAM" id="Phobius"/>
    </source>
</evidence>
<proteinExistence type="predicted"/>
<evidence type="ECO:0000313" key="4">
    <source>
        <dbReference type="EMBL" id="PFH49186.1"/>
    </source>
</evidence>
<reference evidence="4 5" key="1">
    <citation type="submission" date="2014-02" db="EMBL/GenBank/DDBJ databases">
        <title>Transposable element dynamics among asymbiotic and ectomycorrhizal Amanita fungi.</title>
        <authorList>
            <consortium name="DOE Joint Genome Institute"/>
            <person name="Hess J."/>
            <person name="Skrede I."/>
            <person name="Wolfe B."/>
            <person name="LaButti K."/>
            <person name="Ohm R.A."/>
            <person name="Grigoriev I.V."/>
            <person name="Pringle A."/>
        </authorList>
    </citation>
    <scope>NUCLEOTIDE SEQUENCE [LARGE SCALE GENOMIC DNA]</scope>
    <source>
        <strain evidence="4 5">SKay4041</strain>
    </source>
</reference>
<dbReference type="AlphaFoldDB" id="A0A2A9NN63"/>